<evidence type="ECO:0000313" key="3">
    <source>
        <dbReference type="Proteomes" id="UP000800035"/>
    </source>
</evidence>
<gene>
    <name evidence="2" type="ORF">CC80DRAFT_19554</name>
</gene>
<accession>A0A6A5U1F2</accession>
<dbReference type="Pfam" id="PF26138">
    <property type="entry name" value="DUF8040"/>
    <property type="match status" value="1"/>
</dbReference>
<dbReference type="OrthoDB" id="3853825at2759"/>
<evidence type="ECO:0000313" key="2">
    <source>
        <dbReference type="EMBL" id="KAF1958771.1"/>
    </source>
</evidence>
<name>A0A6A5U1F2_9PLEO</name>
<dbReference type="InterPro" id="IPR058353">
    <property type="entry name" value="DUF8040"/>
</dbReference>
<feature type="domain" description="DUF8040" evidence="1">
    <location>
        <begin position="6"/>
        <end position="97"/>
    </location>
</feature>
<dbReference type="Proteomes" id="UP000800035">
    <property type="component" value="Unassembled WGS sequence"/>
</dbReference>
<organism evidence="2 3">
    <name type="scientific">Byssothecium circinans</name>
    <dbReference type="NCBI Taxonomy" id="147558"/>
    <lineage>
        <taxon>Eukaryota</taxon>
        <taxon>Fungi</taxon>
        <taxon>Dikarya</taxon>
        <taxon>Ascomycota</taxon>
        <taxon>Pezizomycotina</taxon>
        <taxon>Dothideomycetes</taxon>
        <taxon>Pleosporomycetidae</taxon>
        <taxon>Pleosporales</taxon>
        <taxon>Massarineae</taxon>
        <taxon>Massarinaceae</taxon>
        <taxon>Byssothecium</taxon>
    </lineage>
</organism>
<evidence type="ECO:0000259" key="1">
    <source>
        <dbReference type="Pfam" id="PF26138"/>
    </source>
</evidence>
<sequence>MAILETTGTQRARKLLNSVPDNFNAFCHMDQITFTSLADWCMWNAESDIPREVSVEECLFVFLDIVAQGNTFRATAYSWDHDLKLTQSIFYTILNALLLLREKEAISDSCPMLSTTRSRWRVLKSYRPGKMRNSEGIVKIGNEDGDGVDISQEQLTRALTALNNFIHEHREF</sequence>
<protein>
    <recommendedName>
        <fullName evidence="1">DUF8040 domain-containing protein</fullName>
    </recommendedName>
</protein>
<keyword evidence="3" id="KW-1185">Reference proteome</keyword>
<reference evidence="2" key="1">
    <citation type="journal article" date="2020" name="Stud. Mycol.">
        <title>101 Dothideomycetes genomes: a test case for predicting lifestyles and emergence of pathogens.</title>
        <authorList>
            <person name="Haridas S."/>
            <person name="Albert R."/>
            <person name="Binder M."/>
            <person name="Bloem J."/>
            <person name="Labutti K."/>
            <person name="Salamov A."/>
            <person name="Andreopoulos B."/>
            <person name="Baker S."/>
            <person name="Barry K."/>
            <person name="Bills G."/>
            <person name="Bluhm B."/>
            <person name="Cannon C."/>
            <person name="Castanera R."/>
            <person name="Culley D."/>
            <person name="Daum C."/>
            <person name="Ezra D."/>
            <person name="Gonzalez J."/>
            <person name="Henrissat B."/>
            <person name="Kuo A."/>
            <person name="Liang C."/>
            <person name="Lipzen A."/>
            <person name="Lutzoni F."/>
            <person name="Magnuson J."/>
            <person name="Mondo S."/>
            <person name="Nolan M."/>
            <person name="Ohm R."/>
            <person name="Pangilinan J."/>
            <person name="Park H.-J."/>
            <person name="Ramirez L."/>
            <person name="Alfaro M."/>
            <person name="Sun H."/>
            <person name="Tritt A."/>
            <person name="Yoshinaga Y."/>
            <person name="Zwiers L.-H."/>
            <person name="Turgeon B."/>
            <person name="Goodwin S."/>
            <person name="Spatafora J."/>
            <person name="Crous P."/>
            <person name="Grigoriev I."/>
        </authorList>
    </citation>
    <scope>NUCLEOTIDE SEQUENCE</scope>
    <source>
        <strain evidence="2">CBS 675.92</strain>
    </source>
</reference>
<proteinExistence type="predicted"/>
<dbReference type="EMBL" id="ML976986">
    <property type="protein sequence ID" value="KAF1958771.1"/>
    <property type="molecule type" value="Genomic_DNA"/>
</dbReference>
<dbReference type="AlphaFoldDB" id="A0A6A5U1F2"/>